<dbReference type="GO" id="GO:0009378">
    <property type="term" value="F:four-way junction helicase activity"/>
    <property type="evidence" value="ECO:0007669"/>
    <property type="project" value="InterPro"/>
</dbReference>
<dbReference type="Gene3D" id="1.20.272.10">
    <property type="match status" value="1"/>
</dbReference>
<dbReference type="GO" id="GO:0006310">
    <property type="term" value="P:DNA recombination"/>
    <property type="evidence" value="ECO:0007669"/>
    <property type="project" value="InterPro"/>
</dbReference>
<evidence type="ECO:0000256" key="1">
    <source>
        <dbReference type="ARBA" id="ARBA00008959"/>
    </source>
</evidence>
<dbReference type="STRING" id="360412.LARV_01626"/>
<keyword evidence="3" id="KW-0547">Nucleotide-binding</keyword>
<keyword evidence="4" id="KW-0067">ATP-binding</keyword>
<dbReference type="CDD" id="cd00009">
    <property type="entry name" value="AAA"/>
    <property type="match status" value="1"/>
</dbReference>
<evidence type="ECO:0000313" key="7">
    <source>
        <dbReference type="EMBL" id="GAP13867.1"/>
    </source>
</evidence>
<dbReference type="Gene3D" id="1.10.3710.10">
    <property type="entry name" value="DNA polymerase III clamp loader subunits, C-terminal domain"/>
    <property type="match status" value="1"/>
</dbReference>
<dbReference type="PANTHER" id="PTHR13779:SF7">
    <property type="entry name" value="ATPASE WRNIP1"/>
    <property type="match status" value="1"/>
</dbReference>
<dbReference type="Gene3D" id="3.40.50.300">
    <property type="entry name" value="P-loop containing nucleotide triphosphate hydrolases"/>
    <property type="match status" value="1"/>
</dbReference>
<keyword evidence="8" id="KW-1185">Reference proteome</keyword>
<dbReference type="GO" id="GO:0000731">
    <property type="term" value="P:DNA synthesis involved in DNA repair"/>
    <property type="evidence" value="ECO:0007669"/>
    <property type="project" value="TreeGrafter"/>
</dbReference>
<dbReference type="InterPro" id="IPR008824">
    <property type="entry name" value="RuvB-like_N"/>
</dbReference>
<evidence type="ECO:0000256" key="4">
    <source>
        <dbReference type="ARBA" id="ARBA00022840"/>
    </source>
</evidence>
<evidence type="ECO:0000256" key="3">
    <source>
        <dbReference type="ARBA" id="ARBA00022741"/>
    </source>
</evidence>
<dbReference type="Proteomes" id="UP000055060">
    <property type="component" value="Unassembled WGS sequence"/>
</dbReference>
<dbReference type="EMBL" id="DF967972">
    <property type="protein sequence ID" value="GAP13867.1"/>
    <property type="molecule type" value="Genomic_DNA"/>
</dbReference>
<evidence type="ECO:0000256" key="2">
    <source>
        <dbReference type="ARBA" id="ARBA00020776"/>
    </source>
</evidence>
<dbReference type="NCBIfam" id="NF009883">
    <property type="entry name" value="PRK13341.1-4"/>
    <property type="match status" value="1"/>
</dbReference>
<dbReference type="InterPro" id="IPR003593">
    <property type="entry name" value="AAA+_ATPase"/>
</dbReference>
<gene>
    <name evidence="7" type="ORF">LARV_01626</name>
</gene>
<feature type="compositionally biased region" description="Basic and acidic residues" evidence="5">
    <location>
        <begin position="455"/>
        <end position="470"/>
    </location>
</feature>
<keyword evidence="7" id="KW-0378">Hydrolase</keyword>
<dbReference type="AlphaFoldDB" id="A0A0S7BIY1"/>
<dbReference type="FunFam" id="3.40.50.300:FF:000345">
    <property type="entry name" value="AAA family ATPase"/>
    <property type="match status" value="1"/>
</dbReference>
<name>A0A0S7BIY1_9CHLR</name>
<comment type="similarity">
    <text evidence="1">Belongs to the AAA ATPase family. RarA/MGS1/WRNIP1 subfamily.</text>
</comment>
<evidence type="ECO:0000256" key="5">
    <source>
        <dbReference type="SAM" id="MobiDB-lite"/>
    </source>
</evidence>
<dbReference type="GO" id="GO:0003677">
    <property type="term" value="F:DNA binding"/>
    <property type="evidence" value="ECO:0007669"/>
    <property type="project" value="InterPro"/>
</dbReference>
<feature type="domain" description="AAA+ ATPase" evidence="6">
    <location>
        <begin position="55"/>
        <end position="172"/>
    </location>
</feature>
<dbReference type="InterPro" id="IPR021886">
    <property type="entry name" value="MgsA_C"/>
</dbReference>
<feature type="region of interest" description="Disordered" evidence="5">
    <location>
        <begin position="443"/>
        <end position="470"/>
    </location>
</feature>
<dbReference type="Pfam" id="PF16193">
    <property type="entry name" value="AAA_assoc_2"/>
    <property type="match status" value="1"/>
</dbReference>
<sequence>MTIMDLFEHAMHERMVHEAPLSARMRPRTLDEFIGQEHIIGPGKLLRRAIEADRLFSSIIFTGPPGTGKTTLAQVIANSTRAHFETISAVLAGVAELRRVIQEAGERRRLHGQRTILFIDEVHRWNKAQQDALLPHVENGMVTLIGATTENPYFDVISALVSRSRVFQLQPLTEANLNAILDNALQDTERGYGNRNVRLDEDAREHLLSLSGGDARNLLNALELAVETTTPSLIDGSIHVTLDVAQESIQKRAVIYDKSGDAHYDTISAFIKSVRGSDPDAALYWLAKMLAAGEDPRFILRRLIVLSGEDIGLADPHAIQVVTSAAYAFEYIGLPEGIYPIAEATLYLATAPKSNSAGAIFAAQKLIEEEGVGPVPVHLMDANRDAKGLGHGKGYQYPHSFPGHFTPQQYLPTALLGRTFYHPSDQGYESQITERLERWRKLQAEGLGYDTPSDPSEKDEHADPPADSSR</sequence>
<keyword evidence="7" id="KW-0347">Helicase</keyword>
<organism evidence="7">
    <name type="scientific">Longilinea arvoryzae</name>
    <dbReference type="NCBI Taxonomy" id="360412"/>
    <lineage>
        <taxon>Bacteria</taxon>
        <taxon>Bacillati</taxon>
        <taxon>Chloroflexota</taxon>
        <taxon>Anaerolineae</taxon>
        <taxon>Anaerolineales</taxon>
        <taxon>Anaerolineaceae</taxon>
        <taxon>Longilinea</taxon>
    </lineage>
</organism>
<dbReference type="GO" id="GO:0008047">
    <property type="term" value="F:enzyme activator activity"/>
    <property type="evidence" value="ECO:0007669"/>
    <property type="project" value="TreeGrafter"/>
</dbReference>
<dbReference type="SUPFAM" id="SSF52540">
    <property type="entry name" value="P-loop containing nucleoside triphosphate hydrolases"/>
    <property type="match status" value="1"/>
</dbReference>
<dbReference type="InterPro" id="IPR032423">
    <property type="entry name" value="AAA_assoc_2"/>
</dbReference>
<proteinExistence type="inferred from homology"/>
<dbReference type="Pfam" id="PF12002">
    <property type="entry name" value="MgsA_C"/>
    <property type="match status" value="1"/>
</dbReference>
<dbReference type="GO" id="GO:0006261">
    <property type="term" value="P:DNA-templated DNA replication"/>
    <property type="evidence" value="ECO:0007669"/>
    <property type="project" value="TreeGrafter"/>
</dbReference>
<dbReference type="NCBIfam" id="NF009881">
    <property type="entry name" value="PRK13341.1-2"/>
    <property type="match status" value="1"/>
</dbReference>
<dbReference type="FunFam" id="1.10.8.60:FF:000029">
    <property type="entry name" value="Replication-associated recombination protein A"/>
    <property type="match status" value="1"/>
</dbReference>
<evidence type="ECO:0000259" key="6">
    <source>
        <dbReference type="SMART" id="SM00382"/>
    </source>
</evidence>
<dbReference type="GO" id="GO:0017116">
    <property type="term" value="F:single-stranded DNA helicase activity"/>
    <property type="evidence" value="ECO:0007669"/>
    <property type="project" value="TreeGrafter"/>
</dbReference>
<dbReference type="SUPFAM" id="SSF48019">
    <property type="entry name" value="post-AAA+ oligomerization domain-like"/>
    <property type="match status" value="1"/>
</dbReference>
<dbReference type="SMART" id="SM00382">
    <property type="entry name" value="AAA"/>
    <property type="match status" value="1"/>
</dbReference>
<dbReference type="Gene3D" id="1.10.8.60">
    <property type="match status" value="1"/>
</dbReference>
<protein>
    <recommendedName>
        <fullName evidence="2">Replication-associated recombination protein A</fullName>
    </recommendedName>
</protein>
<dbReference type="PANTHER" id="PTHR13779">
    <property type="entry name" value="WERNER HELICASE-INTERACTING PROTEIN 1 FAMILY MEMBER"/>
    <property type="match status" value="1"/>
</dbReference>
<reference evidence="7" key="1">
    <citation type="submission" date="2015-07" db="EMBL/GenBank/DDBJ databases">
        <title>Draft Genome Sequences of Anaerolinea thermolimosa IMO-1, Bellilinea caldifistulae GOMI-1, Leptolinea tardivitalis YMTK-2, Levilinea saccharolytica KIBI-1,Longilinea arvoryzae KOME-1, Previously Described as Members of the Anaerolineaceae (Chloroflexi).</title>
        <authorList>
            <person name="Sekiguchi Y."/>
            <person name="Ohashi A."/>
            <person name="Matsuura N."/>
            <person name="Tourlousse M.D."/>
        </authorList>
    </citation>
    <scope>NUCLEOTIDE SEQUENCE [LARGE SCALE GENOMIC DNA]</scope>
    <source>
        <strain evidence="7">KOME-1</strain>
    </source>
</reference>
<dbReference type="FunFam" id="1.20.272.10:FF:000001">
    <property type="entry name" value="Putative AAA family ATPase"/>
    <property type="match status" value="1"/>
</dbReference>
<dbReference type="InterPro" id="IPR008921">
    <property type="entry name" value="DNA_pol3_clamp-load_cplx_C"/>
</dbReference>
<evidence type="ECO:0000313" key="8">
    <source>
        <dbReference type="Proteomes" id="UP000055060"/>
    </source>
</evidence>
<dbReference type="Pfam" id="PF05496">
    <property type="entry name" value="RuvB_N"/>
    <property type="match status" value="1"/>
</dbReference>
<dbReference type="InterPro" id="IPR027417">
    <property type="entry name" value="P-loop_NTPase"/>
</dbReference>
<dbReference type="InterPro" id="IPR051314">
    <property type="entry name" value="AAA_ATPase_RarA/MGS1/WRNIP1"/>
</dbReference>
<dbReference type="CDD" id="cd18139">
    <property type="entry name" value="HLD_clamp_RarA"/>
    <property type="match status" value="1"/>
</dbReference>
<accession>A0A0S7BIY1</accession>
<dbReference type="GO" id="GO:0005524">
    <property type="term" value="F:ATP binding"/>
    <property type="evidence" value="ECO:0007669"/>
    <property type="project" value="UniProtKB-KW"/>
</dbReference>